<dbReference type="Proteomes" id="UP000288859">
    <property type="component" value="Unassembled WGS sequence"/>
</dbReference>
<protein>
    <submittedName>
        <fullName evidence="1">Uncharacterized protein</fullName>
    </submittedName>
</protein>
<evidence type="ECO:0000313" key="2">
    <source>
        <dbReference type="Proteomes" id="UP000288859"/>
    </source>
</evidence>
<sequence>MTTPASIAKGDAEINYIRNSAAKLAFKLILTNLNLLATMSPDMDPQALTSQWGLARTTTLSAFKSCGYSDGYAQEITDAAFAQFRLEQQRVSRRRRLVMLEKRVRQVANTVDHMVQESKTTIKKANRDQATTATTTATWERAKILARQEREQQFSPRDLTAVKFPEDTDDKILVEELESLAIDARKCILKAPQAGCPGTYNKIQPTDWAAALDSDTEFAPRWDNVGKTTEGEVFVGADNMPRGPEFFNDSQLSPLALSPPPEAPFPPQHHILNFRDIIYND</sequence>
<organism evidence="1 2">
    <name type="scientific">Exophiala mesophila</name>
    <name type="common">Black yeast-like fungus</name>
    <dbReference type="NCBI Taxonomy" id="212818"/>
    <lineage>
        <taxon>Eukaryota</taxon>
        <taxon>Fungi</taxon>
        <taxon>Dikarya</taxon>
        <taxon>Ascomycota</taxon>
        <taxon>Pezizomycotina</taxon>
        <taxon>Eurotiomycetes</taxon>
        <taxon>Chaetothyriomycetidae</taxon>
        <taxon>Chaetothyriales</taxon>
        <taxon>Herpotrichiellaceae</taxon>
        <taxon>Exophiala</taxon>
    </lineage>
</organism>
<dbReference type="AlphaFoldDB" id="A0A438MXZ3"/>
<name>A0A438MXZ3_EXOME</name>
<comment type="caution">
    <text evidence="1">The sequence shown here is derived from an EMBL/GenBank/DDBJ whole genome shotgun (WGS) entry which is preliminary data.</text>
</comment>
<dbReference type="VEuPathDB" id="FungiDB:PV10_07004"/>
<evidence type="ECO:0000313" key="1">
    <source>
        <dbReference type="EMBL" id="RVX68615.1"/>
    </source>
</evidence>
<accession>A0A438MXZ3</accession>
<gene>
    <name evidence="1" type="ORF">B0A52_07042</name>
</gene>
<dbReference type="EMBL" id="NAJM01000036">
    <property type="protein sequence ID" value="RVX68615.1"/>
    <property type="molecule type" value="Genomic_DNA"/>
</dbReference>
<reference evidence="1 2" key="1">
    <citation type="submission" date="2017-03" db="EMBL/GenBank/DDBJ databases">
        <title>Genomes of endolithic fungi from Antarctica.</title>
        <authorList>
            <person name="Coleine C."/>
            <person name="Masonjones S."/>
            <person name="Stajich J.E."/>
        </authorList>
    </citation>
    <scope>NUCLEOTIDE SEQUENCE [LARGE SCALE GENOMIC DNA]</scope>
    <source>
        <strain evidence="1 2">CCFEE 6314</strain>
    </source>
</reference>
<dbReference type="OrthoDB" id="10337144at2759"/>
<proteinExistence type="predicted"/>